<evidence type="ECO:0000259" key="1">
    <source>
        <dbReference type="PROSITE" id="PS52002"/>
    </source>
</evidence>
<dbReference type="GO" id="GO:0003723">
    <property type="term" value="F:RNA binding"/>
    <property type="evidence" value="ECO:0007669"/>
    <property type="project" value="InterPro"/>
</dbReference>
<dbReference type="InterPro" id="IPR010920">
    <property type="entry name" value="LSM_dom_sf"/>
</dbReference>
<protein>
    <submittedName>
        <fullName evidence="2">Small nuclear ribonucleoprotein</fullName>
    </submittedName>
</protein>
<proteinExistence type="predicted"/>
<dbReference type="SMART" id="SM00651">
    <property type="entry name" value="Sm"/>
    <property type="match status" value="1"/>
</dbReference>
<dbReference type="PROSITE" id="PS52002">
    <property type="entry name" value="SM"/>
    <property type="match status" value="1"/>
</dbReference>
<sequence length="79" mass="9030">VTTPLNLLKIVQNEKVKAYITDGSTVTGTLLTFDQHANLILQNAITSFKNVNRCYETLYIRANNLKFLTKIDLMKEIQQ</sequence>
<dbReference type="InterPro" id="IPR047575">
    <property type="entry name" value="Sm"/>
</dbReference>
<organism evidence="2">
    <name type="scientific">Trepomonas sp. PC1</name>
    <dbReference type="NCBI Taxonomy" id="1076344"/>
    <lineage>
        <taxon>Eukaryota</taxon>
        <taxon>Metamonada</taxon>
        <taxon>Diplomonadida</taxon>
        <taxon>Hexamitidae</taxon>
        <taxon>Hexamitinae</taxon>
        <taxon>Trepomonas</taxon>
    </lineage>
</organism>
<name>A0A146K6Z2_9EUKA</name>
<dbReference type="EMBL" id="GDID01005001">
    <property type="protein sequence ID" value="JAP91605.1"/>
    <property type="molecule type" value="Transcribed_RNA"/>
</dbReference>
<dbReference type="Gene3D" id="2.30.30.100">
    <property type="match status" value="1"/>
</dbReference>
<feature type="domain" description="Sm" evidence="1">
    <location>
        <begin position="3"/>
        <end position="74"/>
    </location>
</feature>
<dbReference type="CDD" id="cd00600">
    <property type="entry name" value="Sm_like"/>
    <property type="match status" value="1"/>
</dbReference>
<dbReference type="GO" id="GO:1990904">
    <property type="term" value="C:ribonucleoprotein complex"/>
    <property type="evidence" value="ECO:0007669"/>
    <property type="project" value="UniProtKB-KW"/>
</dbReference>
<dbReference type="SUPFAM" id="SSF50182">
    <property type="entry name" value="Sm-like ribonucleoproteins"/>
    <property type="match status" value="1"/>
</dbReference>
<feature type="non-terminal residue" evidence="2">
    <location>
        <position position="1"/>
    </location>
</feature>
<dbReference type="InterPro" id="IPR001163">
    <property type="entry name" value="Sm_dom_euk/arc"/>
</dbReference>
<accession>A0A146K6Z2</accession>
<keyword evidence="2" id="KW-0687">Ribonucleoprotein</keyword>
<feature type="non-terminal residue" evidence="2">
    <location>
        <position position="79"/>
    </location>
</feature>
<reference evidence="2" key="1">
    <citation type="submission" date="2015-07" db="EMBL/GenBank/DDBJ databases">
        <title>Adaptation to a free-living lifestyle via gene acquisitions in the diplomonad Trepomonas sp. PC1.</title>
        <authorList>
            <person name="Xu F."/>
            <person name="Jerlstrom-Hultqvist J."/>
            <person name="Kolisko M."/>
            <person name="Simpson A.G.B."/>
            <person name="Roger A.J."/>
            <person name="Svard S.G."/>
            <person name="Andersson J.O."/>
        </authorList>
    </citation>
    <scope>NUCLEOTIDE SEQUENCE</scope>
    <source>
        <strain evidence="2">PC1</strain>
    </source>
</reference>
<evidence type="ECO:0000313" key="2">
    <source>
        <dbReference type="EMBL" id="JAP91605.1"/>
    </source>
</evidence>
<dbReference type="Pfam" id="PF01423">
    <property type="entry name" value="LSM"/>
    <property type="match status" value="1"/>
</dbReference>
<gene>
    <name evidence="2" type="ORF">TPC1_16734</name>
</gene>
<dbReference type="AlphaFoldDB" id="A0A146K6Z2"/>